<protein>
    <submittedName>
        <fullName evidence="2">Uncharacterized protein</fullName>
    </submittedName>
</protein>
<name>A0A2L2XHX4_9FIRM</name>
<feature type="compositionally biased region" description="Gly residues" evidence="1">
    <location>
        <begin position="48"/>
        <end position="59"/>
    </location>
</feature>
<proteinExistence type="predicted"/>
<dbReference type="EMBL" id="BFAV01000173">
    <property type="protein sequence ID" value="GBF35584.1"/>
    <property type="molecule type" value="Genomic_DNA"/>
</dbReference>
<comment type="caution">
    <text evidence="2">The sequence shown here is derived from an EMBL/GenBank/DDBJ whole genome shotgun (WGS) entry which is preliminary data.</text>
</comment>
<evidence type="ECO:0000313" key="2">
    <source>
        <dbReference type="EMBL" id="GBF35584.1"/>
    </source>
</evidence>
<sequence>MPVKFHITILISGLSIARAISIKLQEHFRKSFFKRLPANNKPPPEGSLPGGGLVAGYIR</sequence>
<dbReference type="AlphaFoldDB" id="A0A2L2XHX4"/>
<dbReference type="Proteomes" id="UP000239549">
    <property type="component" value="Unassembled WGS sequence"/>
</dbReference>
<reference evidence="3" key="1">
    <citation type="submission" date="2018-02" db="EMBL/GenBank/DDBJ databases">
        <title>Genome sequence of Desulfocucumis palustris strain NAW-5.</title>
        <authorList>
            <person name="Watanabe M."/>
            <person name="Kojima H."/>
            <person name="Fukui M."/>
        </authorList>
    </citation>
    <scope>NUCLEOTIDE SEQUENCE [LARGE SCALE GENOMIC DNA]</scope>
    <source>
        <strain evidence="3">NAW-5</strain>
    </source>
</reference>
<accession>A0A2L2XHX4</accession>
<organism evidence="2 3">
    <name type="scientific">Desulfocucumis palustris</name>
    <dbReference type="NCBI Taxonomy" id="1898651"/>
    <lineage>
        <taxon>Bacteria</taxon>
        <taxon>Bacillati</taxon>
        <taxon>Bacillota</taxon>
        <taxon>Clostridia</taxon>
        <taxon>Eubacteriales</taxon>
        <taxon>Desulfocucumaceae</taxon>
        <taxon>Desulfocucumis</taxon>
    </lineage>
</organism>
<keyword evidence="3" id="KW-1185">Reference proteome</keyword>
<gene>
    <name evidence="2" type="ORF">DCCM_4713</name>
</gene>
<evidence type="ECO:0000256" key="1">
    <source>
        <dbReference type="SAM" id="MobiDB-lite"/>
    </source>
</evidence>
<evidence type="ECO:0000313" key="3">
    <source>
        <dbReference type="Proteomes" id="UP000239549"/>
    </source>
</evidence>
<feature type="region of interest" description="Disordered" evidence="1">
    <location>
        <begin position="35"/>
        <end position="59"/>
    </location>
</feature>